<reference evidence="1" key="2">
    <citation type="submission" date="2020-11" db="EMBL/GenBank/DDBJ databases">
        <authorList>
            <person name="McCartney M.A."/>
            <person name="Auch B."/>
            <person name="Kono T."/>
            <person name="Mallez S."/>
            <person name="Becker A."/>
            <person name="Gohl D.M."/>
            <person name="Silverstein K.A.T."/>
            <person name="Koren S."/>
            <person name="Bechman K.B."/>
            <person name="Herman A."/>
            <person name="Abrahante J.E."/>
            <person name="Garbe J."/>
        </authorList>
    </citation>
    <scope>NUCLEOTIDE SEQUENCE</scope>
    <source>
        <strain evidence="1">Duluth1</strain>
        <tissue evidence="1">Whole animal</tissue>
    </source>
</reference>
<organism evidence="1 2">
    <name type="scientific">Dreissena polymorpha</name>
    <name type="common">Zebra mussel</name>
    <name type="synonym">Mytilus polymorpha</name>
    <dbReference type="NCBI Taxonomy" id="45954"/>
    <lineage>
        <taxon>Eukaryota</taxon>
        <taxon>Metazoa</taxon>
        <taxon>Spiralia</taxon>
        <taxon>Lophotrochozoa</taxon>
        <taxon>Mollusca</taxon>
        <taxon>Bivalvia</taxon>
        <taxon>Autobranchia</taxon>
        <taxon>Heteroconchia</taxon>
        <taxon>Euheterodonta</taxon>
        <taxon>Imparidentia</taxon>
        <taxon>Neoheterodontei</taxon>
        <taxon>Myida</taxon>
        <taxon>Dreissenoidea</taxon>
        <taxon>Dreissenidae</taxon>
        <taxon>Dreissena</taxon>
    </lineage>
</organism>
<protein>
    <submittedName>
        <fullName evidence="1">Uncharacterized protein</fullName>
    </submittedName>
</protein>
<reference evidence="1" key="1">
    <citation type="journal article" date="2019" name="bioRxiv">
        <title>The Genome of the Zebra Mussel, Dreissena polymorpha: A Resource for Invasive Species Research.</title>
        <authorList>
            <person name="McCartney M.A."/>
            <person name="Auch B."/>
            <person name="Kono T."/>
            <person name="Mallez S."/>
            <person name="Zhang Y."/>
            <person name="Obille A."/>
            <person name="Becker A."/>
            <person name="Abrahante J.E."/>
            <person name="Garbe J."/>
            <person name="Badalamenti J.P."/>
            <person name="Herman A."/>
            <person name="Mangelson H."/>
            <person name="Liachko I."/>
            <person name="Sullivan S."/>
            <person name="Sone E.D."/>
            <person name="Koren S."/>
            <person name="Silverstein K.A.T."/>
            <person name="Beckman K.B."/>
            <person name="Gohl D.M."/>
        </authorList>
    </citation>
    <scope>NUCLEOTIDE SEQUENCE</scope>
    <source>
        <strain evidence="1">Duluth1</strain>
        <tissue evidence="1">Whole animal</tissue>
    </source>
</reference>
<name>A0A9D3YBF9_DREPO</name>
<accession>A0A9D3YBF9</accession>
<dbReference type="AlphaFoldDB" id="A0A9D3YBF9"/>
<keyword evidence="2" id="KW-1185">Reference proteome</keyword>
<dbReference type="SUPFAM" id="SSF56436">
    <property type="entry name" value="C-type lectin-like"/>
    <property type="match status" value="1"/>
</dbReference>
<dbReference type="CDD" id="cd00037">
    <property type="entry name" value="CLECT"/>
    <property type="match status" value="1"/>
</dbReference>
<gene>
    <name evidence="1" type="ORF">DPMN_084254</name>
</gene>
<dbReference type="Proteomes" id="UP000828390">
    <property type="component" value="Unassembled WGS sequence"/>
</dbReference>
<sequence>MFKLTTIMRRQQYVFAVGMTVKYTVKNDQTDRQTYRQTDRRTFVAPHIQLLTKFGEDRMLLDPSDIKDVSVAQMICREMRANLVEIETAAENNFLTQEVVRRGGN</sequence>
<comment type="caution">
    <text evidence="1">The sequence shown here is derived from an EMBL/GenBank/DDBJ whole genome shotgun (WGS) entry which is preliminary data.</text>
</comment>
<dbReference type="InterPro" id="IPR016186">
    <property type="entry name" value="C-type_lectin-like/link_sf"/>
</dbReference>
<dbReference type="InterPro" id="IPR016187">
    <property type="entry name" value="CTDL_fold"/>
</dbReference>
<proteinExistence type="predicted"/>
<dbReference type="Gene3D" id="3.10.100.10">
    <property type="entry name" value="Mannose-Binding Protein A, subunit A"/>
    <property type="match status" value="1"/>
</dbReference>
<evidence type="ECO:0000313" key="1">
    <source>
        <dbReference type="EMBL" id="KAH3696777.1"/>
    </source>
</evidence>
<dbReference type="EMBL" id="JAIWYP010000016">
    <property type="protein sequence ID" value="KAH3696777.1"/>
    <property type="molecule type" value="Genomic_DNA"/>
</dbReference>
<evidence type="ECO:0000313" key="2">
    <source>
        <dbReference type="Proteomes" id="UP000828390"/>
    </source>
</evidence>